<accession>A0A9X2IPU6</accession>
<dbReference type="RefSeq" id="WP_251223549.1">
    <property type="nucleotide sequence ID" value="NZ_JAMBOL010000009.1"/>
</dbReference>
<evidence type="ECO:0000313" key="9">
    <source>
        <dbReference type="Proteomes" id="UP001139179"/>
    </source>
</evidence>
<dbReference type="PROSITE" id="PS00688">
    <property type="entry name" value="SIGMA54_INTERACT_3"/>
    <property type="match status" value="1"/>
</dbReference>
<evidence type="ECO:0000256" key="3">
    <source>
        <dbReference type="ARBA" id="ARBA00023015"/>
    </source>
</evidence>
<dbReference type="NCBIfam" id="TIGR00229">
    <property type="entry name" value="sensory_box"/>
    <property type="match status" value="1"/>
</dbReference>
<dbReference type="InterPro" id="IPR025943">
    <property type="entry name" value="Sigma_54_int_dom_ATP-bd_2"/>
</dbReference>
<gene>
    <name evidence="8" type="ORF">M3202_11925</name>
</gene>
<dbReference type="InterPro" id="IPR025662">
    <property type="entry name" value="Sigma_54_int_dom_ATP-bd_1"/>
</dbReference>
<dbReference type="InterPro" id="IPR027417">
    <property type="entry name" value="P-loop_NTPase"/>
</dbReference>
<dbReference type="InterPro" id="IPR035965">
    <property type="entry name" value="PAS-like_dom_sf"/>
</dbReference>
<dbReference type="InterPro" id="IPR013767">
    <property type="entry name" value="PAS_fold"/>
</dbReference>
<keyword evidence="2" id="KW-0067">ATP-binding</keyword>
<dbReference type="SUPFAM" id="SSF52540">
    <property type="entry name" value="P-loop containing nucleoside triphosphate hydrolases"/>
    <property type="match status" value="1"/>
</dbReference>
<dbReference type="InterPro" id="IPR058031">
    <property type="entry name" value="AAA_lid_NorR"/>
</dbReference>
<dbReference type="PROSITE" id="PS00676">
    <property type="entry name" value="SIGMA54_INTERACT_2"/>
    <property type="match status" value="1"/>
</dbReference>
<dbReference type="InterPro" id="IPR000014">
    <property type="entry name" value="PAS"/>
</dbReference>
<dbReference type="PRINTS" id="PR01590">
    <property type="entry name" value="HTHFIS"/>
</dbReference>
<dbReference type="GO" id="GO:0005524">
    <property type="term" value="F:ATP binding"/>
    <property type="evidence" value="ECO:0007669"/>
    <property type="project" value="UniProtKB-KW"/>
</dbReference>
<dbReference type="Gene3D" id="1.10.10.60">
    <property type="entry name" value="Homeodomain-like"/>
    <property type="match status" value="1"/>
</dbReference>
<dbReference type="InterPro" id="IPR003593">
    <property type="entry name" value="AAA+_ATPase"/>
</dbReference>
<dbReference type="FunFam" id="3.40.50.300:FF:000006">
    <property type="entry name" value="DNA-binding transcriptional regulator NtrC"/>
    <property type="match status" value="1"/>
</dbReference>
<keyword evidence="3" id="KW-0805">Transcription regulation</keyword>
<dbReference type="Pfam" id="PF02954">
    <property type="entry name" value="HTH_8"/>
    <property type="match status" value="1"/>
</dbReference>
<evidence type="ECO:0000256" key="1">
    <source>
        <dbReference type="ARBA" id="ARBA00022741"/>
    </source>
</evidence>
<evidence type="ECO:0000256" key="2">
    <source>
        <dbReference type="ARBA" id="ARBA00022840"/>
    </source>
</evidence>
<evidence type="ECO:0000259" key="6">
    <source>
        <dbReference type="PROSITE" id="PS50045"/>
    </source>
</evidence>
<dbReference type="Gene3D" id="1.10.8.60">
    <property type="match status" value="1"/>
</dbReference>
<dbReference type="CDD" id="cd00130">
    <property type="entry name" value="PAS"/>
    <property type="match status" value="1"/>
</dbReference>
<dbReference type="InterPro" id="IPR002197">
    <property type="entry name" value="HTH_Fis"/>
</dbReference>
<dbReference type="PANTHER" id="PTHR32071">
    <property type="entry name" value="TRANSCRIPTIONAL REGULATORY PROTEIN"/>
    <property type="match status" value="1"/>
</dbReference>
<evidence type="ECO:0000256" key="5">
    <source>
        <dbReference type="ARBA" id="ARBA00023163"/>
    </source>
</evidence>
<dbReference type="Pfam" id="PF00158">
    <property type="entry name" value="Sigma54_activat"/>
    <property type="match status" value="1"/>
</dbReference>
<dbReference type="SMART" id="SM00091">
    <property type="entry name" value="PAS"/>
    <property type="match status" value="1"/>
</dbReference>
<dbReference type="InterPro" id="IPR002078">
    <property type="entry name" value="Sigma_54_int"/>
</dbReference>
<dbReference type="PROSITE" id="PS50045">
    <property type="entry name" value="SIGMA54_INTERACT_4"/>
    <property type="match status" value="1"/>
</dbReference>
<dbReference type="AlphaFoldDB" id="A0A9X2IPU6"/>
<dbReference type="GO" id="GO:0043565">
    <property type="term" value="F:sequence-specific DNA binding"/>
    <property type="evidence" value="ECO:0007669"/>
    <property type="project" value="InterPro"/>
</dbReference>
<dbReference type="Proteomes" id="UP001139179">
    <property type="component" value="Unassembled WGS sequence"/>
</dbReference>
<dbReference type="CDD" id="cd00009">
    <property type="entry name" value="AAA"/>
    <property type="match status" value="1"/>
</dbReference>
<evidence type="ECO:0000313" key="8">
    <source>
        <dbReference type="EMBL" id="MCM3714787.1"/>
    </source>
</evidence>
<keyword evidence="4" id="KW-0238">DNA-binding</keyword>
<dbReference type="PROSITE" id="PS50112">
    <property type="entry name" value="PAS"/>
    <property type="match status" value="1"/>
</dbReference>
<organism evidence="8 9">
    <name type="scientific">Halalkalibacter oceani</name>
    <dbReference type="NCBI Taxonomy" id="1653776"/>
    <lineage>
        <taxon>Bacteria</taxon>
        <taxon>Bacillati</taxon>
        <taxon>Bacillota</taxon>
        <taxon>Bacilli</taxon>
        <taxon>Bacillales</taxon>
        <taxon>Bacillaceae</taxon>
        <taxon>Halalkalibacter</taxon>
    </lineage>
</organism>
<keyword evidence="9" id="KW-1185">Reference proteome</keyword>
<dbReference type="SUPFAM" id="SSF46689">
    <property type="entry name" value="Homeodomain-like"/>
    <property type="match status" value="1"/>
</dbReference>
<dbReference type="GO" id="GO:0006355">
    <property type="term" value="P:regulation of DNA-templated transcription"/>
    <property type="evidence" value="ECO:0007669"/>
    <property type="project" value="InterPro"/>
</dbReference>
<reference evidence="8" key="1">
    <citation type="submission" date="2022-05" db="EMBL/GenBank/DDBJ databases">
        <title>Comparative Genomics of Spacecraft Associated Microbes.</title>
        <authorList>
            <person name="Tran M.T."/>
            <person name="Wright A."/>
            <person name="Seuylemezian A."/>
            <person name="Eisen J."/>
            <person name="Coil D."/>
        </authorList>
    </citation>
    <scope>NUCLEOTIDE SEQUENCE</scope>
    <source>
        <strain evidence="8">214.1.1</strain>
    </source>
</reference>
<dbReference type="Gene3D" id="3.30.450.20">
    <property type="entry name" value="PAS domain"/>
    <property type="match status" value="1"/>
</dbReference>
<evidence type="ECO:0000259" key="7">
    <source>
        <dbReference type="PROSITE" id="PS50112"/>
    </source>
</evidence>
<dbReference type="Pfam" id="PF25601">
    <property type="entry name" value="AAA_lid_14"/>
    <property type="match status" value="1"/>
</dbReference>
<name>A0A9X2IPU6_9BACI</name>
<keyword evidence="1" id="KW-0547">Nucleotide-binding</keyword>
<proteinExistence type="predicted"/>
<dbReference type="EMBL" id="JAMBOL010000009">
    <property type="protein sequence ID" value="MCM3714787.1"/>
    <property type="molecule type" value="Genomic_DNA"/>
</dbReference>
<evidence type="ECO:0000256" key="4">
    <source>
        <dbReference type="ARBA" id="ARBA00023125"/>
    </source>
</evidence>
<dbReference type="InterPro" id="IPR009057">
    <property type="entry name" value="Homeodomain-like_sf"/>
</dbReference>
<dbReference type="SUPFAM" id="SSF55785">
    <property type="entry name" value="PYP-like sensor domain (PAS domain)"/>
    <property type="match status" value="1"/>
</dbReference>
<comment type="caution">
    <text evidence="8">The sequence shown here is derived from an EMBL/GenBank/DDBJ whole genome shotgun (WGS) entry which is preliminary data.</text>
</comment>
<dbReference type="InterPro" id="IPR025944">
    <property type="entry name" value="Sigma_54_int_dom_CS"/>
</dbReference>
<dbReference type="Gene3D" id="3.40.50.300">
    <property type="entry name" value="P-loop containing nucleotide triphosphate hydrolases"/>
    <property type="match status" value="1"/>
</dbReference>
<sequence>MEQQLHEFAFRTAEPDSCGYWAEPVTFVVYRQQSVQEWARLIRKAVHPLIVIDEQNEVWGTIEANTMLRLLTEVESLESVLPLEALEEVAFVESSSSIHDIRFNDLPLVLVKHESGLAGAITKERWRQANEHFLRADHQQKAILETILESAYEGVVIVDKQGKIVSMNKAYLSFLGKKTEQEVIGKFVGDVIDNTELHHVVKSGMPQRGKVQIIQGQKMVVHRIPIWQRQDIIGAIGMLIFEGVSELYQILQQAGPAMAEQGKAGEPSTDSFYSFEQMIGKSRALQTCKSFARKAARTKATVLITGESGTGKELFARSIHHLSSQNEGPFVAVNCAAVPESLLEAELFGYEEGAFTGAKRGGASGKFEQASGGTLFLDEVADMSPAMQAKLLRVLETKELTRVGGSGSMRVDVRLIAATNTRLEGLVESGAFRQDLYYRLNVIPLQLPPLRERMEDIPLLLSHYMERCAADNQMKKKQFGEEALRLLLSYDWPGNVRELVNTVDYVMTMTDGAEVGQADLPHIFQNPATPAASLKEAADAGEKHKIREVLLEVGGNKTEAAKRLGIHRATLYRKLKEFQLD</sequence>
<feature type="domain" description="PAS" evidence="7">
    <location>
        <begin position="140"/>
        <end position="181"/>
    </location>
</feature>
<feature type="domain" description="Sigma-54 factor interaction" evidence="6">
    <location>
        <begin position="278"/>
        <end position="508"/>
    </location>
</feature>
<dbReference type="SMART" id="SM00382">
    <property type="entry name" value="AAA"/>
    <property type="match status" value="1"/>
</dbReference>
<dbReference type="Pfam" id="PF00989">
    <property type="entry name" value="PAS"/>
    <property type="match status" value="1"/>
</dbReference>
<keyword evidence="5" id="KW-0804">Transcription</keyword>
<dbReference type="PROSITE" id="PS00675">
    <property type="entry name" value="SIGMA54_INTERACT_1"/>
    <property type="match status" value="1"/>
</dbReference>
<protein>
    <submittedName>
        <fullName evidence="8">Sigma 54-interacting transcriptional regulator</fullName>
    </submittedName>
</protein>